<evidence type="ECO:0008006" key="5">
    <source>
        <dbReference type="Google" id="ProtNLM"/>
    </source>
</evidence>
<dbReference type="Gene3D" id="1.25.40.20">
    <property type="entry name" value="Ankyrin repeat-containing domain"/>
    <property type="match status" value="2"/>
</dbReference>
<feature type="repeat" description="ANK" evidence="3">
    <location>
        <begin position="210"/>
        <end position="242"/>
    </location>
</feature>
<dbReference type="PANTHER" id="PTHR24193:SF121">
    <property type="entry name" value="ADA2A-CONTAINING COMPLEX COMPONENT 3, ISOFORM D"/>
    <property type="match status" value="1"/>
</dbReference>
<feature type="repeat" description="ANK" evidence="3">
    <location>
        <begin position="145"/>
        <end position="177"/>
    </location>
</feature>
<dbReference type="SUPFAM" id="SSF48403">
    <property type="entry name" value="Ankyrin repeat"/>
    <property type="match status" value="1"/>
</dbReference>
<dbReference type="SMART" id="SM00248">
    <property type="entry name" value="ANK"/>
    <property type="match status" value="6"/>
</dbReference>
<dbReference type="GO" id="GO:0000976">
    <property type="term" value="F:transcription cis-regulatory region binding"/>
    <property type="evidence" value="ECO:0007669"/>
    <property type="project" value="TreeGrafter"/>
</dbReference>
<dbReference type="Pfam" id="PF12796">
    <property type="entry name" value="Ank_2"/>
    <property type="match status" value="2"/>
</dbReference>
<evidence type="ECO:0000256" key="3">
    <source>
        <dbReference type="PROSITE-ProRule" id="PRU00023"/>
    </source>
</evidence>
<organism evidence="4">
    <name type="scientific">Wolbachia endosymbiont of Sergentomyia squamirostris</name>
    <dbReference type="NCBI Taxonomy" id="3113640"/>
    <lineage>
        <taxon>Bacteria</taxon>
        <taxon>Pseudomonadati</taxon>
        <taxon>Pseudomonadota</taxon>
        <taxon>Alphaproteobacteria</taxon>
        <taxon>Rickettsiales</taxon>
        <taxon>Anaplasmataceae</taxon>
        <taxon>Wolbachieae</taxon>
        <taxon>Wolbachia</taxon>
    </lineage>
</organism>
<dbReference type="PANTHER" id="PTHR24193">
    <property type="entry name" value="ANKYRIN REPEAT PROTEIN"/>
    <property type="match status" value="1"/>
</dbReference>
<dbReference type="PRINTS" id="PR01415">
    <property type="entry name" value="ANKYRIN"/>
</dbReference>
<dbReference type="InterPro" id="IPR002110">
    <property type="entry name" value="Ankyrin_rpt"/>
</dbReference>
<dbReference type="Pfam" id="PF00023">
    <property type="entry name" value="Ank"/>
    <property type="match status" value="1"/>
</dbReference>
<gene>
    <name evidence="4" type="ORF">DMENIID0003_02190</name>
</gene>
<sequence>MNLSELQEILRAIIQDGVDESNVIDRIENQLKEQDFDIIFSDMDVKTTLLHVAASMDRLRIVEYLVGKKNVAIDLQDKDDHTPLHSAVRKNNFSIVEYLIKNHADPNAKNNHGFTPLYFAAIKGYLDIVKYLVKNGATLDLQDKDGDTPLYAAALSGHLDIVECLVENGAPLNLQDPIGSITLYCAASNGHLNIVKYFIEKADIETKNSYIYTAFYFAVLGGHLNIVEYLVKNGAALNVQDSIGNTPLHHAVLNKH</sequence>
<accession>A0AAT9GBK5</accession>
<name>A0AAT9GBK5_9RICK</name>
<evidence type="ECO:0000256" key="2">
    <source>
        <dbReference type="ARBA" id="ARBA00023043"/>
    </source>
</evidence>
<proteinExistence type="predicted"/>
<dbReference type="PROSITE" id="PS50088">
    <property type="entry name" value="ANK_REPEAT"/>
    <property type="match status" value="4"/>
</dbReference>
<evidence type="ECO:0000256" key="1">
    <source>
        <dbReference type="ARBA" id="ARBA00022737"/>
    </source>
</evidence>
<dbReference type="AlphaFoldDB" id="A0AAT9GBK5"/>
<feature type="repeat" description="ANK" evidence="3">
    <location>
        <begin position="112"/>
        <end position="144"/>
    </location>
</feature>
<evidence type="ECO:0000313" key="4">
    <source>
        <dbReference type="EMBL" id="BFD47145.1"/>
    </source>
</evidence>
<dbReference type="GO" id="GO:0045944">
    <property type="term" value="P:positive regulation of transcription by RNA polymerase II"/>
    <property type="evidence" value="ECO:0007669"/>
    <property type="project" value="TreeGrafter"/>
</dbReference>
<keyword evidence="1" id="KW-0677">Repeat</keyword>
<reference evidence="4" key="1">
    <citation type="submission" date="2024-01" db="EMBL/GenBank/DDBJ databases">
        <title>Sequencing the genomes of a sandfly, Sergentomyia squamirostris, and its two endosymbionts.</title>
        <authorList>
            <person name="Itokawa K."/>
            <person name="Sanjoba C."/>
        </authorList>
    </citation>
    <scope>NUCLEOTIDE SEQUENCE</scope>
    <source>
        <strain evidence="4">WSSQ</strain>
    </source>
</reference>
<dbReference type="InterPro" id="IPR036770">
    <property type="entry name" value="Ankyrin_rpt-contain_sf"/>
</dbReference>
<feature type="repeat" description="ANK" evidence="3">
    <location>
        <begin position="79"/>
        <end position="111"/>
    </location>
</feature>
<dbReference type="InterPro" id="IPR050663">
    <property type="entry name" value="Ankyrin-SOCS_Box"/>
</dbReference>
<dbReference type="PROSITE" id="PS50297">
    <property type="entry name" value="ANK_REP_REGION"/>
    <property type="match status" value="4"/>
</dbReference>
<keyword evidence="2 3" id="KW-0040">ANK repeat</keyword>
<dbReference type="EMBL" id="AP029172">
    <property type="protein sequence ID" value="BFD47145.1"/>
    <property type="molecule type" value="Genomic_DNA"/>
</dbReference>
<protein>
    <recommendedName>
        <fullName evidence="5">Ankyrin repeat domain protein</fullName>
    </recommendedName>
</protein>